<feature type="compositionally biased region" description="Polar residues" evidence="1">
    <location>
        <begin position="507"/>
        <end position="523"/>
    </location>
</feature>
<reference evidence="2 3" key="1">
    <citation type="journal article" date="2009" name="Nature">
        <title>Evolution of pathogenicity and sexual reproduction in eight Candida genomes.</title>
        <authorList>
            <person name="Butler G."/>
            <person name="Rasmussen M.D."/>
            <person name="Lin M.F."/>
            <person name="Santos M.A."/>
            <person name="Sakthikumar S."/>
            <person name="Munro C.A."/>
            <person name="Rheinbay E."/>
            <person name="Grabherr M."/>
            <person name="Forche A."/>
            <person name="Reedy J.L."/>
            <person name="Agrafioti I."/>
            <person name="Arnaud M.B."/>
            <person name="Bates S."/>
            <person name="Brown A.J."/>
            <person name="Brunke S."/>
            <person name="Costanzo M.C."/>
            <person name="Fitzpatrick D.A."/>
            <person name="de Groot P.W."/>
            <person name="Harris D."/>
            <person name="Hoyer L.L."/>
            <person name="Hube B."/>
            <person name="Klis F.M."/>
            <person name="Kodira C."/>
            <person name="Lennard N."/>
            <person name="Logue M.E."/>
            <person name="Martin R."/>
            <person name="Neiman A.M."/>
            <person name="Nikolaou E."/>
            <person name="Quail M.A."/>
            <person name="Quinn J."/>
            <person name="Santos M.C."/>
            <person name="Schmitzberger F.F."/>
            <person name="Sherlock G."/>
            <person name="Shah P."/>
            <person name="Silverstein K.A."/>
            <person name="Skrzypek M.S."/>
            <person name="Soll D."/>
            <person name="Staggs R."/>
            <person name="Stansfield I."/>
            <person name="Stumpf M.P."/>
            <person name="Sudbery P.E."/>
            <person name="Srikantha T."/>
            <person name="Zeng Q."/>
            <person name="Berman J."/>
            <person name="Berriman M."/>
            <person name="Heitman J."/>
            <person name="Gow N.A."/>
            <person name="Lorenz M.C."/>
            <person name="Birren B.W."/>
            <person name="Kellis M."/>
            <person name="Cuomo C.A."/>
        </authorList>
    </citation>
    <scope>NUCLEOTIDE SEQUENCE [LARGE SCALE GENOMIC DNA]</scope>
    <source>
        <strain evidence="3">ATCC 11503 / BCRC 21390 / CBS 2605 / JCM 1781 / NBRC 1676 / NRRL YB-4239</strain>
    </source>
</reference>
<evidence type="ECO:0000256" key="1">
    <source>
        <dbReference type="SAM" id="MobiDB-lite"/>
    </source>
</evidence>
<dbReference type="EMBL" id="CH981527">
    <property type="protein sequence ID" value="EDK45258.1"/>
    <property type="molecule type" value="Genomic_DNA"/>
</dbReference>
<dbReference type="GO" id="GO:0005737">
    <property type="term" value="C:cytoplasm"/>
    <property type="evidence" value="ECO:0007669"/>
    <property type="project" value="TreeGrafter"/>
</dbReference>
<name>A5E1F0_LODEL</name>
<dbReference type="GeneID" id="5232654"/>
<dbReference type="FunCoup" id="A5E1F0">
    <property type="interactions" value="65"/>
</dbReference>
<feature type="compositionally biased region" description="Basic and acidic residues" evidence="1">
    <location>
        <begin position="486"/>
        <end position="506"/>
    </location>
</feature>
<evidence type="ECO:0000313" key="3">
    <source>
        <dbReference type="Proteomes" id="UP000001996"/>
    </source>
</evidence>
<feature type="region of interest" description="Disordered" evidence="1">
    <location>
        <begin position="486"/>
        <end position="523"/>
    </location>
</feature>
<proteinExistence type="predicted"/>
<dbReference type="PANTHER" id="PTHR28020:SF1">
    <property type="entry name" value="YAP1-BINDING PROTEIN 1-RELATED"/>
    <property type="match status" value="1"/>
</dbReference>
<feature type="compositionally biased region" description="Acidic residues" evidence="1">
    <location>
        <begin position="35"/>
        <end position="53"/>
    </location>
</feature>
<evidence type="ECO:0000313" key="2">
    <source>
        <dbReference type="EMBL" id="EDK45258.1"/>
    </source>
</evidence>
<dbReference type="GO" id="GO:0034599">
    <property type="term" value="P:cellular response to oxidative stress"/>
    <property type="evidence" value="ECO:0007669"/>
    <property type="project" value="InterPro"/>
</dbReference>
<feature type="compositionally biased region" description="Basic and acidic residues" evidence="1">
    <location>
        <begin position="54"/>
        <end position="66"/>
    </location>
</feature>
<organism evidence="2 3">
    <name type="scientific">Lodderomyces elongisporus (strain ATCC 11503 / CBS 2605 / JCM 1781 / NBRC 1676 / NRRL YB-4239)</name>
    <name type="common">Yeast</name>
    <name type="synonym">Saccharomyces elongisporus</name>
    <dbReference type="NCBI Taxonomy" id="379508"/>
    <lineage>
        <taxon>Eukaryota</taxon>
        <taxon>Fungi</taxon>
        <taxon>Dikarya</taxon>
        <taxon>Ascomycota</taxon>
        <taxon>Saccharomycotina</taxon>
        <taxon>Pichiomycetes</taxon>
        <taxon>Debaryomycetaceae</taxon>
        <taxon>Candida/Lodderomyces clade</taxon>
        <taxon>Lodderomyces</taxon>
    </lineage>
</organism>
<dbReference type="InterPro" id="IPR013877">
    <property type="entry name" value="YAP-bd/ALF4/Glomulin"/>
</dbReference>
<dbReference type="InterPro" id="IPR040347">
    <property type="entry name" value="YBP1/2"/>
</dbReference>
<dbReference type="KEGG" id="lel:PVL30_002930"/>
<dbReference type="PANTHER" id="PTHR28020">
    <property type="entry name" value="YAP1-BINDING PROTEIN 1-RELATED"/>
    <property type="match status" value="1"/>
</dbReference>
<keyword evidence="3" id="KW-1185">Reference proteome</keyword>
<dbReference type="Pfam" id="PF08568">
    <property type="entry name" value="Kinetochor_Ybp2"/>
    <property type="match status" value="1"/>
</dbReference>
<dbReference type="AlphaFoldDB" id="A5E1F0"/>
<dbReference type="Proteomes" id="UP000001996">
    <property type="component" value="Unassembled WGS sequence"/>
</dbReference>
<dbReference type="STRING" id="379508.A5E1F0"/>
<dbReference type="HOGENOM" id="CLU_024514_0_0_1"/>
<dbReference type="OMA" id="TYEIGWD"/>
<sequence length="630" mass="72619">MKIFEVLALEGNPKELFLKSCELLQSLRVYGGLKDEEEDEEEEEEEEEEEGKNEDEKKHTNVIGEGDKESYKGDDIIMHKENVLDIKLYCVINLVDACMKRIHTLYPSRFLAMAISSFVNLVYNLNKIEGTHGHFRFVLQRAYTFIRNYTGLPEPKDLSEYSAEDLKKIREDESYLQRRLLTGFVTNVITMCTTQHPQGFAMDYFNSLQQRGPNHSTYTNEHDRSVLERWAELAYSFDLYLKTDFEKFVQNSRKFILSTDLSKDKDEAMGILFERCIIDYQKYVHTNIVNNSANKTIQTSILGELILYTNKVLAVLDEKKEQKPQKKLQGGEMKLSLSDVIYTSIRLLIPQIVQPTFVQKSVSDVLGYWTWVALANTSTNELRLELATVPSALLPIYYLGLLFLLMQSQDKPTWRYMLLTLLTKLLFLSPEEVGYAFIKDSLENCPYEQVKVPLLGIFKELVLQLQTSVDQLDMFKASIKDEKELDEKPNKEKVDSSEFKPEDKGNGKQTAPTLPPRANSSSPKQYYTLNLEKVEDFVHLMLMAQTECFAQRKDDKTITINPGKLSPVAAYLNFFVVLKRNDAIVKGKENVERVLRVIEGNLNSVKENSGNQFEKNAAIMLQLSIDRFRE</sequence>
<dbReference type="VEuPathDB" id="FungiDB:LELG_03437"/>
<dbReference type="OrthoDB" id="5396786at2759"/>
<feature type="region of interest" description="Disordered" evidence="1">
    <location>
        <begin position="34"/>
        <end position="66"/>
    </location>
</feature>
<dbReference type="eggNOG" id="ENOG502RY9F">
    <property type="taxonomic scope" value="Eukaryota"/>
</dbReference>
<accession>A5E1F0</accession>
<dbReference type="InParanoid" id="A5E1F0"/>
<protein>
    <submittedName>
        <fullName evidence="2">Uncharacterized protein</fullName>
    </submittedName>
</protein>
<gene>
    <name evidence="2" type="ORF">LELG_03437</name>
</gene>